<dbReference type="AlphaFoldDB" id="A0A6C0CUA5"/>
<keyword evidence="1" id="KW-0472">Membrane</keyword>
<feature type="transmembrane region" description="Helical" evidence="1">
    <location>
        <begin position="118"/>
        <end position="137"/>
    </location>
</feature>
<accession>A0A6C0CUA5</accession>
<keyword evidence="1" id="KW-0812">Transmembrane</keyword>
<proteinExistence type="predicted"/>
<dbReference type="EMBL" id="MN739495">
    <property type="protein sequence ID" value="QHT08416.1"/>
    <property type="molecule type" value="Genomic_DNA"/>
</dbReference>
<organism evidence="2">
    <name type="scientific">viral metagenome</name>
    <dbReference type="NCBI Taxonomy" id="1070528"/>
    <lineage>
        <taxon>unclassified sequences</taxon>
        <taxon>metagenomes</taxon>
        <taxon>organismal metagenomes</taxon>
    </lineage>
</organism>
<reference evidence="2" key="1">
    <citation type="journal article" date="2020" name="Nature">
        <title>Giant virus diversity and host interactions through global metagenomics.</title>
        <authorList>
            <person name="Schulz F."/>
            <person name="Roux S."/>
            <person name="Paez-Espino D."/>
            <person name="Jungbluth S."/>
            <person name="Walsh D.A."/>
            <person name="Denef V.J."/>
            <person name="McMahon K.D."/>
            <person name="Konstantinidis K.T."/>
            <person name="Eloe-Fadrosh E.A."/>
            <person name="Kyrpides N.C."/>
            <person name="Woyke T."/>
        </authorList>
    </citation>
    <scope>NUCLEOTIDE SEQUENCE</scope>
    <source>
        <strain evidence="2">GVMAG-M-3300022752-66</strain>
    </source>
</reference>
<name>A0A6C0CUA5_9ZZZZ</name>
<protein>
    <submittedName>
        <fullName evidence="2">Uncharacterized protein</fullName>
    </submittedName>
</protein>
<feature type="transmembrane region" description="Helical" evidence="1">
    <location>
        <begin position="36"/>
        <end position="56"/>
    </location>
</feature>
<evidence type="ECO:0000256" key="1">
    <source>
        <dbReference type="SAM" id="Phobius"/>
    </source>
</evidence>
<sequence>MNNATTKSQTIQKYEAQLPKDLQEIYRKIQRERLHIYYYGYSLGFILSLIIIIYNYQNNSSKSKLSTSHMVCIVISTSFLTNYFYYMLSPKTTWMLDHIKTPEQTKAWLEMYKSMQRYYHTGLVLGIIAVAFLAVAFRK</sequence>
<evidence type="ECO:0000313" key="2">
    <source>
        <dbReference type="EMBL" id="QHT08416.1"/>
    </source>
</evidence>
<feature type="transmembrane region" description="Helical" evidence="1">
    <location>
        <begin position="68"/>
        <end position="88"/>
    </location>
</feature>
<keyword evidence="1" id="KW-1133">Transmembrane helix</keyword>